<dbReference type="EMBL" id="RYYV01000040">
    <property type="protein sequence ID" value="RUL69014.1"/>
    <property type="molecule type" value="Genomic_DNA"/>
</dbReference>
<reference evidence="1 2" key="1">
    <citation type="submission" date="2018-12" db="EMBL/GenBank/DDBJ databases">
        <title>Dyella dinghuensis sp. nov. DHOA06 and Dyella choica sp. nov. 4M-K27, isolated from forest soil.</title>
        <authorList>
            <person name="Qiu L.-H."/>
            <person name="Gao Z.-H."/>
        </authorList>
    </citation>
    <scope>NUCLEOTIDE SEQUENCE [LARGE SCALE GENOMIC DNA]</scope>
    <source>
        <strain evidence="1 2">4M-K27</strain>
    </source>
</reference>
<name>A0A3S0PF49_9GAMM</name>
<dbReference type="RefSeq" id="WP_126687161.1">
    <property type="nucleotide sequence ID" value="NZ_RYYV01000040.1"/>
</dbReference>
<dbReference type="AlphaFoldDB" id="A0A3S0PF49"/>
<evidence type="ECO:0000313" key="2">
    <source>
        <dbReference type="Proteomes" id="UP000274358"/>
    </source>
</evidence>
<proteinExistence type="predicted"/>
<protein>
    <submittedName>
        <fullName evidence="1">Uncharacterized protein</fullName>
    </submittedName>
</protein>
<dbReference type="Proteomes" id="UP000274358">
    <property type="component" value="Unassembled WGS sequence"/>
</dbReference>
<comment type="caution">
    <text evidence="1">The sequence shown here is derived from an EMBL/GenBank/DDBJ whole genome shotgun (WGS) entry which is preliminary data.</text>
</comment>
<sequence>MTTAITVPTELKSELLAIAKECGYPSALQVLQRGEPDQLVLEDLREAQEITNIARVQVLDALLKYPYWDDTEASHLPEHEEKFQDVQMGIYEKTIHYISNHFEVDPRA</sequence>
<keyword evidence="2" id="KW-1185">Reference proteome</keyword>
<dbReference type="OrthoDB" id="7064845at2"/>
<organism evidence="1 2">
    <name type="scientific">Dyella choica</name>
    <dbReference type="NCBI Taxonomy" id="1927959"/>
    <lineage>
        <taxon>Bacteria</taxon>
        <taxon>Pseudomonadati</taxon>
        <taxon>Pseudomonadota</taxon>
        <taxon>Gammaproteobacteria</taxon>
        <taxon>Lysobacterales</taxon>
        <taxon>Rhodanobacteraceae</taxon>
        <taxon>Dyella</taxon>
    </lineage>
</organism>
<accession>A0A3S0PF49</accession>
<gene>
    <name evidence="1" type="ORF">EKH80_23080</name>
</gene>
<evidence type="ECO:0000313" key="1">
    <source>
        <dbReference type="EMBL" id="RUL69014.1"/>
    </source>
</evidence>